<name>Q97FD4_CLOAB</name>
<dbReference type="GO" id="GO:0016788">
    <property type="term" value="F:hydrolase activity, acting on ester bonds"/>
    <property type="evidence" value="ECO:0007669"/>
    <property type="project" value="TreeGrafter"/>
</dbReference>
<dbReference type="RefSeq" id="WP_010966091.1">
    <property type="nucleotide sequence ID" value="NC_003030.1"/>
</dbReference>
<dbReference type="GeneID" id="44999291"/>
<proteinExistence type="predicted"/>
<organism evidence="2 3">
    <name type="scientific">Clostridium acetobutylicum (strain ATCC 824 / DSM 792 / JCM 1419 / IAM 19013 / LMG 5710 / NBRC 13948 / NRRL B-527 / VKM B-1787 / 2291 / W)</name>
    <dbReference type="NCBI Taxonomy" id="272562"/>
    <lineage>
        <taxon>Bacteria</taxon>
        <taxon>Bacillati</taxon>
        <taxon>Bacillota</taxon>
        <taxon>Clostridia</taxon>
        <taxon>Eubacteriales</taxon>
        <taxon>Clostridiaceae</taxon>
        <taxon>Clostridium</taxon>
    </lineage>
</organism>
<dbReference type="HOGENOM" id="CLU_019692_0_1_9"/>
<dbReference type="AlphaFoldDB" id="Q97FD4"/>
<dbReference type="InterPro" id="IPR029052">
    <property type="entry name" value="Metallo-depent_PP-like"/>
</dbReference>
<dbReference type="Pfam" id="PF00149">
    <property type="entry name" value="Metallophos"/>
    <property type="match status" value="1"/>
</dbReference>
<evidence type="ECO:0000259" key="1">
    <source>
        <dbReference type="Pfam" id="PF00149"/>
    </source>
</evidence>
<dbReference type="PIRSF" id="PIRSF030250">
    <property type="entry name" value="Ptase_At2g46880"/>
    <property type="match status" value="1"/>
</dbReference>
<feature type="domain" description="Calcineurin-like phosphoesterase" evidence="1">
    <location>
        <begin position="37"/>
        <end position="264"/>
    </location>
</feature>
<dbReference type="EMBL" id="AE001437">
    <property type="protein sequence ID" value="AAK80750.1"/>
    <property type="molecule type" value="Genomic_DNA"/>
</dbReference>
<dbReference type="Proteomes" id="UP000000814">
    <property type="component" value="Chromosome"/>
</dbReference>
<dbReference type="SUPFAM" id="SSF56300">
    <property type="entry name" value="Metallo-dependent phosphatases"/>
    <property type="match status" value="1"/>
</dbReference>
<reference evidence="2 3" key="1">
    <citation type="journal article" date="2001" name="J. Bacteriol.">
        <title>Genome sequence and comparative analysis of the solvent-producing bacterium Clostridium acetobutylicum.</title>
        <authorList>
            <person name="Nolling J."/>
            <person name="Breton G."/>
            <person name="Omelchenko M.V."/>
            <person name="Makarova K.S."/>
            <person name="Zeng Q."/>
            <person name="Gibson R."/>
            <person name="Lee H.M."/>
            <person name="Dubois J."/>
            <person name="Qiu D."/>
            <person name="Hitti J."/>
            <person name="Wolf Y.I."/>
            <person name="Tatusov R.L."/>
            <person name="Sabathe F."/>
            <person name="Doucette-Stamm L."/>
            <person name="Soucaille P."/>
            <person name="Daly M.J."/>
            <person name="Bennett G.N."/>
            <person name="Koonin E.V."/>
            <person name="Smith D.R."/>
        </authorList>
    </citation>
    <scope>NUCLEOTIDE SEQUENCE [LARGE SCALE GENOMIC DNA]</scope>
    <source>
        <strain evidence="3">ATCC 824 / DSM 792 / JCM 1419 / LMG 5710 / VKM B-1787</strain>
    </source>
</reference>
<dbReference type="PIR" id="C97245">
    <property type="entry name" value="C97245"/>
</dbReference>
<dbReference type="KEGG" id="cac:CA_C2806"/>
<gene>
    <name evidence="2" type="ordered locus">CA_C2806</name>
</gene>
<dbReference type="STRING" id="272562.CA_C2806"/>
<dbReference type="InterPro" id="IPR004843">
    <property type="entry name" value="Calcineurin-like_PHP"/>
</dbReference>
<evidence type="ECO:0000313" key="3">
    <source>
        <dbReference type="Proteomes" id="UP000000814"/>
    </source>
</evidence>
<dbReference type="PANTHER" id="PTHR32440">
    <property type="entry name" value="PHOSPHATASE DCR2-RELATED-RELATED"/>
    <property type="match status" value="1"/>
</dbReference>
<dbReference type="CDD" id="cd07383">
    <property type="entry name" value="MPP_Dcr2"/>
    <property type="match status" value="1"/>
</dbReference>
<evidence type="ECO:0000313" key="2">
    <source>
        <dbReference type="EMBL" id="AAK80750.1"/>
    </source>
</evidence>
<protein>
    <submittedName>
        <fullName evidence="2">Predicted phosphohydrolase, Icc family</fullName>
    </submittedName>
</protein>
<dbReference type="OrthoDB" id="9816081at2"/>
<dbReference type="InterPro" id="IPR011230">
    <property type="entry name" value="PAP14/16/28/29"/>
</dbReference>
<dbReference type="eggNOG" id="COG1409">
    <property type="taxonomic scope" value="Bacteria"/>
</dbReference>
<keyword evidence="3" id="KW-1185">Reference proteome</keyword>
<dbReference type="PATRIC" id="fig|272562.8.peg.2993"/>
<dbReference type="PANTHER" id="PTHR32440:SF11">
    <property type="entry name" value="METALLOPHOSPHOESTERASE DOMAIN-CONTAINING PROTEIN"/>
    <property type="match status" value="1"/>
</dbReference>
<sequence>MLKEILKTIILLLQRIFKGGSREIKQKFKVAFKEGKFKIVQFTDLHEHAVKNEYTIKLMENILDSEKPNLVVITGDCVDGRYCNGEKEVKGVIDNIAKPMEDRRIPWAVTLGNHDSEACQVSRERQMEIYMSYKYNLSDKFSTVSDKAGDYNIVIQDENNKPVYNLYMLDSGSYTKDGYGYVEKEQIAWYEDTANNLKKCFQTRIPSLMFFHIPLKQQYEVWQSGKAVGERNENECCQGEDTGLFSKLKEIGDVKGVFVGHDHTNDYWGSLDGIALCYGRKTGFNCYDKEGFIKGARVIVLNENHLEEFNTYEKLDV</sequence>
<dbReference type="Gene3D" id="3.60.21.10">
    <property type="match status" value="1"/>
</dbReference>
<dbReference type="GO" id="GO:0005737">
    <property type="term" value="C:cytoplasm"/>
    <property type="evidence" value="ECO:0007669"/>
    <property type="project" value="TreeGrafter"/>
</dbReference>
<accession>Q97FD4</accession>